<comment type="caution">
    <text evidence="2">The sequence shown here is derived from an EMBL/GenBank/DDBJ whole genome shotgun (WGS) entry which is preliminary data.</text>
</comment>
<dbReference type="AlphaFoldDB" id="A0A4Y7SK12"/>
<dbReference type="EMBL" id="QPFP01000095">
    <property type="protein sequence ID" value="TEB22217.1"/>
    <property type="molecule type" value="Genomic_DNA"/>
</dbReference>
<organism evidence="2 3">
    <name type="scientific">Coprinellus micaceus</name>
    <name type="common">Glistening ink-cap mushroom</name>
    <name type="synonym">Coprinus micaceus</name>
    <dbReference type="NCBI Taxonomy" id="71717"/>
    <lineage>
        <taxon>Eukaryota</taxon>
        <taxon>Fungi</taxon>
        <taxon>Dikarya</taxon>
        <taxon>Basidiomycota</taxon>
        <taxon>Agaricomycotina</taxon>
        <taxon>Agaricomycetes</taxon>
        <taxon>Agaricomycetidae</taxon>
        <taxon>Agaricales</taxon>
        <taxon>Agaricineae</taxon>
        <taxon>Psathyrellaceae</taxon>
        <taxon>Coprinellus</taxon>
    </lineage>
</organism>
<feature type="region of interest" description="Disordered" evidence="1">
    <location>
        <begin position="422"/>
        <end position="463"/>
    </location>
</feature>
<evidence type="ECO:0000256" key="1">
    <source>
        <dbReference type="SAM" id="MobiDB-lite"/>
    </source>
</evidence>
<proteinExistence type="predicted"/>
<accession>A0A4Y7SK12</accession>
<keyword evidence="3" id="KW-1185">Reference proteome</keyword>
<gene>
    <name evidence="2" type="ORF">FA13DRAFT_1716241</name>
</gene>
<evidence type="ECO:0000313" key="2">
    <source>
        <dbReference type="EMBL" id="TEB22217.1"/>
    </source>
</evidence>
<dbReference type="Proteomes" id="UP000298030">
    <property type="component" value="Unassembled WGS sequence"/>
</dbReference>
<protein>
    <submittedName>
        <fullName evidence="2">Uncharacterized protein</fullName>
    </submittedName>
</protein>
<name>A0A4Y7SK12_COPMI</name>
<sequence length="542" mass="60236">MIRANAPFSAVVLEASIGHQQTFFKTLARIDCEDDGQIYATRILGGRVLIGRLGFTGLFLLWDYQASRVCQWCAFGGQETQKGCMLTDEYVLSVVANRVYVWDFSQHGSIQRRRFGSIPETPCMGLVRYELTITREPSAGVSRSPQKDTCAEIIPPPAFRRSRPLYATVYRPNRMDKGLCSWVVLLTLQGTVTASFLHQISAVVAGKPRSPPSGDLLPAFRSPNSVPEATFRMYACHPREMASHDASPDVVREVAAATPIMQTYLALNSRPIASCGFSGRVVYIENGKKQKRTVGERAVARLDDTTRSIAFVLEKPGRDLELTSQARLSNLKAKDTYYTRGSTKRGATLPPRHSGVREDACILEASMHTTFSNKAVFAGLKFTSRYSIYIVDIKLATNLPRWGLRDAGARMGMRVRLEALSTRSRWRPRRSGRGGGGGVSMGGASQPTALKEKGKEDPDTLPRVQYHSITPFERGQYRRQALSGGMTHEGWRCEDAVDVGYTRGYSGPGVEVRYRVHRGWMWGREPARLGEMNEASSEFKSV</sequence>
<feature type="compositionally biased region" description="Basic and acidic residues" evidence="1">
    <location>
        <begin position="450"/>
        <end position="460"/>
    </location>
</feature>
<reference evidence="2 3" key="1">
    <citation type="journal article" date="2019" name="Nat. Ecol. Evol.">
        <title>Megaphylogeny resolves global patterns of mushroom evolution.</title>
        <authorList>
            <person name="Varga T."/>
            <person name="Krizsan K."/>
            <person name="Foldi C."/>
            <person name="Dima B."/>
            <person name="Sanchez-Garcia M."/>
            <person name="Sanchez-Ramirez S."/>
            <person name="Szollosi G.J."/>
            <person name="Szarkandi J.G."/>
            <person name="Papp V."/>
            <person name="Albert L."/>
            <person name="Andreopoulos W."/>
            <person name="Angelini C."/>
            <person name="Antonin V."/>
            <person name="Barry K.W."/>
            <person name="Bougher N.L."/>
            <person name="Buchanan P."/>
            <person name="Buyck B."/>
            <person name="Bense V."/>
            <person name="Catcheside P."/>
            <person name="Chovatia M."/>
            <person name="Cooper J."/>
            <person name="Damon W."/>
            <person name="Desjardin D."/>
            <person name="Finy P."/>
            <person name="Geml J."/>
            <person name="Haridas S."/>
            <person name="Hughes K."/>
            <person name="Justo A."/>
            <person name="Karasinski D."/>
            <person name="Kautmanova I."/>
            <person name="Kiss B."/>
            <person name="Kocsube S."/>
            <person name="Kotiranta H."/>
            <person name="LaButti K.M."/>
            <person name="Lechner B.E."/>
            <person name="Liimatainen K."/>
            <person name="Lipzen A."/>
            <person name="Lukacs Z."/>
            <person name="Mihaltcheva S."/>
            <person name="Morgado L.N."/>
            <person name="Niskanen T."/>
            <person name="Noordeloos M.E."/>
            <person name="Ohm R.A."/>
            <person name="Ortiz-Santana B."/>
            <person name="Ovrebo C."/>
            <person name="Racz N."/>
            <person name="Riley R."/>
            <person name="Savchenko A."/>
            <person name="Shiryaev A."/>
            <person name="Soop K."/>
            <person name="Spirin V."/>
            <person name="Szebenyi C."/>
            <person name="Tomsovsky M."/>
            <person name="Tulloss R.E."/>
            <person name="Uehling J."/>
            <person name="Grigoriev I.V."/>
            <person name="Vagvolgyi C."/>
            <person name="Papp T."/>
            <person name="Martin F.M."/>
            <person name="Miettinen O."/>
            <person name="Hibbett D.S."/>
            <person name="Nagy L.G."/>
        </authorList>
    </citation>
    <scope>NUCLEOTIDE SEQUENCE [LARGE SCALE GENOMIC DNA]</scope>
    <source>
        <strain evidence="2 3">FP101781</strain>
    </source>
</reference>
<evidence type="ECO:0000313" key="3">
    <source>
        <dbReference type="Proteomes" id="UP000298030"/>
    </source>
</evidence>